<dbReference type="AlphaFoldDB" id="A0A1Y2MF26"/>
<dbReference type="Proteomes" id="UP000193240">
    <property type="component" value="Unassembled WGS sequence"/>
</dbReference>
<name>A0A1Y2MF26_EPING</name>
<dbReference type="Pfam" id="PF13563">
    <property type="entry name" value="2_5_RNA_ligase2"/>
    <property type="match status" value="1"/>
</dbReference>
<dbReference type="STRING" id="105696.A0A1Y2MF26"/>
<evidence type="ECO:0000313" key="2">
    <source>
        <dbReference type="EMBL" id="OSS54399.1"/>
    </source>
</evidence>
<dbReference type="OMA" id="HVTVQNK"/>
<feature type="compositionally biased region" description="Basic and acidic residues" evidence="1">
    <location>
        <begin position="78"/>
        <end position="98"/>
    </location>
</feature>
<feature type="region of interest" description="Disordered" evidence="1">
    <location>
        <begin position="36"/>
        <end position="98"/>
    </location>
</feature>
<dbReference type="Gene3D" id="3.90.1140.10">
    <property type="entry name" value="Cyclic phosphodiesterase"/>
    <property type="match status" value="1"/>
</dbReference>
<evidence type="ECO:0000256" key="1">
    <source>
        <dbReference type="SAM" id="MobiDB-lite"/>
    </source>
</evidence>
<accession>A0A1Y2MF26</accession>
<reference evidence="2 3" key="1">
    <citation type="journal article" date="2017" name="Genome Announc.">
        <title>Genome sequence of the saprophytic ascomycete Epicoccum nigrum ICMP 19927 strain isolated from New Zealand.</title>
        <authorList>
            <person name="Fokin M."/>
            <person name="Fleetwood D."/>
            <person name="Weir B.S."/>
            <person name="Villas-Boas S.G."/>
        </authorList>
    </citation>
    <scope>NUCLEOTIDE SEQUENCE [LARGE SCALE GENOMIC DNA]</scope>
    <source>
        <strain evidence="2 3">ICMP 19927</strain>
    </source>
</reference>
<dbReference type="EMBL" id="KZ107838">
    <property type="protein sequence ID" value="OSS54399.1"/>
    <property type="molecule type" value="Genomic_DNA"/>
</dbReference>
<keyword evidence="3" id="KW-1185">Reference proteome</keyword>
<dbReference type="InParanoid" id="A0A1Y2MF26"/>
<proteinExistence type="predicted"/>
<gene>
    <name evidence="2" type="ORF">B5807_01089</name>
</gene>
<evidence type="ECO:0008006" key="4">
    <source>
        <dbReference type="Google" id="ProtNLM"/>
    </source>
</evidence>
<organism evidence="2 3">
    <name type="scientific">Epicoccum nigrum</name>
    <name type="common">Soil fungus</name>
    <name type="synonym">Epicoccum purpurascens</name>
    <dbReference type="NCBI Taxonomy" id="105696"/>
    <lineage>
        <taxon>Eukaryota</taxon>
        <taxon>Fungi</taxon>
        <taxon>Dikarya</taxon>
        <taxon>Ascomycota</taxon>
        <taxon>Pezizomycotina</taxon>
        <taxon>Dothideomycetes</taxon>
        <taxon>Pleosporomycetidae</taxon>
        <taxon>Pleosporales</taxon>
        <taxon>Pleosporineae</taxon>
        <taxon>Didymellaceae</taxon>
        <taxon>Epicoccum</taxon>
    </lineage>
</organism>
<protein>
    <recommendedName>
        <fullName evidence="4">Phosphoesterase HXTX domain-containing protein</fullName>
    </recommendedName>
</protein>
<sequence>MPPLGKPMIVSILPRQVRPHLLGRVIPGIMNYAAAAGGSRGPPRPPPQQHNDLAAQTKPGPNGHTQKPRSPRQQSPKCNEEHRKAGHITREEHKPKTGEEEELVYVLTLKLTNQLAKAMNSMREQYFPKYLNRTPAHLTLFHALPDSQFAAIDGGLSQLSASTKTFYLTAGAPFKMRQGVGIQVGKGYNNVKKIRAELQSQWMSCLSEQDAGGSRPHWTVMNKVRDQKKVDEAFGAVEKELEQKILGGEATGLDLWRYDKGNWVFAKDYKFQGS</sequence>
<evidence type="ECO:0000313" key="3">
    <source>
        <dbReference type="Proteomes" id="UP000193240"/>
    </source>
</evidence>